<evidence type="ECO:0000256" key="1">
    <source>
        <dbReference type="ARBA" id="ARBA00004377"/>
    </source>
</evidence>
<dbReference type="RefSeq" id="WP_064010933.1">
    <property type="nucleotide sequence ID" value="NZ_LUUG01000139.1"/>
</dbReference>
<comment type="subcellular location">
    <subcellularLocation>
        <location evidence="1 9">Cell inner membrane</location>
        <topology evidence="1 9">Single-pass membrane protein</topology>
    </subcellularLocation>
</comment>
<evidence type="ECO:0000313" key="14">
    <source>
        <dbReference type="EMBL" id="OAH98453.1"/>
    </source>
</evidence>
<dbReference type="AlphaFoldDB" id="A0A177LYU3"/>
<evidence type="ECO:0000256" key="2">
    <source>
        <dbReference type="ARBA" id="ARBA00009477"/>
    </source>
</evidence>
<dbReference type="InterPro" id="IPR010129">
    <property type="entry name" value="T1SS_HlyD"/>
</dbReference>
<evidence type="ECO:0000313" key="15">
    <source>
        <dbReference type="Proteomes" id="UP000077763"/>
    </source>
</evidence>
<dbReference type="InterPro" id="IPR050739">
    <property type="entry name" value="MFP"/>
</dbReference>
<keyword evidence="6 9" id="KW-0812">Transmembrane</keyword>
<feature type="coiled-coil region" evidence="10">
    <location>
        <begin position="226"/>
        <end position="296"/>
    </location>
</feature>
<dbReference type="GO" id="GO:0009306">
    <property type="term" value="P:protein secretion"/>
    <property type="evidence" value="ECO:0007669"/>
    <property type="project" value="InterPro"/>
</dbReference>
<dbReference type="EMBL" id="LUUH01000088">
    <property type="protein sequence ID" value="OAH98453.1"/>
    <property type="molecule type" value="Genomic_DNA"/>
</dbReference>
<dbReference type="InterPro" id="IPR058982">
    <property type="entry name" value="Beta-barrel_AprE"/>
</dbReference>
<proteinExistence type="inferred from homology"/>
<dbReference type="PANTHER" id="PTHR30386:SF26">
    <property type="entry name" value="TRANSPORT PROTEIN COMB"/>
    <property type="match status" value="1"/>
</dbReference>
<dbReference type="Gene3D" id="2.40.30.170">
    <property type="match status" value="1"/>
</dbReference>
<dbReference type="Proteomes" id="UP000078090">
    <property type="component" value="Unassembled WGS sequence"/>
</dbReference>
<dbReference type="GO" id="GO:0005886">
    <property type="term" value="C:plasma membrane"/>
    <property type="evidence" value="ECO:0007669"/>
    <property type="project" value="UniProtKB-SubCell"/>
</dbReference>
<keyword evidence="4 9" id="KW-1003">Cell membrane</keyword>
<dbReference type="NCBIfam" id="TIGR01843">
    <property type="entry name" value="type_I_hlyD"/>
    <property type="match status" value="1"/>
</dbReference>
<keyword evidence="7 9" id="KW-1133">Transmembrane helix</keyword>
<dbReference type="EMBL" id="LUUG01000139">
    <property type="protein sequence ID" value="OAH95927.1"/>
    <property type="molecule type" value="Genomic_DNA"/>
</dbReference>
<organism evidence="14 15">
    <name type="scientific">Methylomonas methanica</name>
    <dbReference type="NCBI Taxonomy" id="421"/>
    <lineage>
        <taxon>Bacteria</taxon>
        <taxon>Pseudomonadati</taxon>
        <taxon>Pseudomonadota</taxon>
        <taxon>Gammaproteobacteria</taxon>
        <taxon>Methylococcales</taxon>
        <taxon>Methylococcaceae</taxon>
        <taxon>Methylomonas</taxon>
    </lineage>
</organism>
<evidence type="ECO:0000256" key="7">
    <source>
        <dbReference type="ARBA" id="ARBA00022989"/>
    </source>
</evidence>
<evidence type="ECO:0000256" key="4">
    <source>
        <dbReference type="ARBA" id="ARBA00022475"/>
    </source>
</evidence>
<evidence type="ECO:0000256" key="3">
    <source>
        <dbReference type="ARBA" id="ARBA00022448"/>
    </source>
</evidence>
<dbReference type="PROSITE" id="PS00543">
    <property type="entry name" value="HLYD_FAMILY"/>
    <property type="match status" value="1"/>
</dbReference>
<evidence type="ECO:0000313" key="13">
    <source>
        <dbReference type="EMBL" id="OAH95927.1"/>
    </source>
</evidence>
<dbReference type="Pfam" id="PF26002">
    <property type="entry name" value="Beta-barrel_AprE"/>
    <property type="match status" value="1"/>
</dbReference>
<keyword evidence="5 9" id="KW-0997">Cell inner membrane</keyword>
<evidence type="ECO:0000313" key="16">
    <source>
        <dbReference type="Proteomes" id="UP000078090"/>
    </source>
</evidence>
<sequence length="452" mass="50674">MLKKIADWRAEHRYRAEDQRFLSDVNAANLYELPLQSHLILWFAAAFVAVSMVWAGFASLDEVTRGEGKTIPSSQVQVVQNLEGGIVSEILVQEGQLVDKDQVLLQLDQVRFASSFKEAKLKYYELLANTARLNAEINGTPLAIPEEVMKNAPQIAENVRQLLVSKQNEIRSNSDIFAEQVRQKEQEIIEIQSKSDQLARSYKLLQDEVKMSEPLVADGAMSQVELLRLQRAANDLKGDLNSANLAMPRLRSSLDEARNKLAEIKIRYKTEALKELNEVKAELDRTSESAVALEDRVSRTRVLSPVKGTVKRIKVATVGGVIQPGMDLLEIVPLEDQLLIEAKIRPADIAFLRPGQKAVVKLSAYDFSIYGGLDAALEHISADSIPGEKKDEDNYYLIRLRTAKNYLEKGGERLEIIAGMTAEVDILTGKKTVLDYLLKPILKARDRALRER</sequence>
<dbReference type="OrthoDB" id="9775513at2"/>
<dbReference type="Proteomes" id="UP000077763">
    <property type="component" value="Unassembled WGS sequence"/>
</dbReference>
<reference evidence="15 16" key="1">
    <citation type="submission" date="2016-03" db="EMBL/GenBank/DDBJ databases">
        <authorList>
            <person name="Ploux O."/>
        </authorList>
    </citation>
    <scope>NUCLEOTIDE SEQUENCE [LARGE SCALE GENOMIC DNA]</scope>
    <source>
        <strain evidence="13 16">R-45363</strain>
        <strain evidence="14 15">R-45371</strain>
    </source>
</reference>
<feature type="domain" description="AprE-like beta-barrel" evidence="12">
    <location>
        <begin position="338"/>
        <end position="429"/>
    </location>
</feature>
<evidence type="ECO:0000256" key="8">
    <source>
        <dbReference type="ARBA" id="ARBA00023136"/>
    </source>
</evidence>
<dbReference type="InterPro" id="IPR058781">
    <property type="entry name" value="HH_AprE-like"/>
</dbReference>
<evidence type="ECO:0000259" key="12">
    <source>
        <dbReference type="Pfam" id="PF26002"/>
    </source>
</evidence>
<keyword evidence="3 9" id="KW-0813">Transport</keyword>
<keyword evidence="10" id="KW-0175">Coiled coil</keyword>
<keyword evidence="8 9" id="KW-0472">Membrane</keyword>
<dbReference type="PRINTS" id="PR01490">
    <property type="entry name" value="RTXTOXIND"/>
</dbReference>
<evidence type="ECO:0000259" key="11">
    <source>
        <dbReference type="Pfam" id="PF25994"/>
    </source>
</evidence>
<comment type="similarity">
    <text evidence="2 9">Belongs to the membrane fusion protein (MFP) (TC 8.A.1) family.</text>
</comment>
<dbReference type="PANTHER" id="PTHR30386">
    <property type="entry name" value="MEMBRANE FUSION SUBUNIT OF EMRAB-TOLC MULTIDRUG EFFLUX PUMP"/>
    <property type="match status" value="1"/>
</dbReference>
<name>A0A177LYU3_METMH</name>
<protein>
    <recommendedName>
        <fullName evidence="9">Membrane fusion protein (MFP) family protein</fullName>
    </recommendedName>
</protein>
<evidence type="ECO:0000256" key="5">
    <source>
        <dbReference type="ARBA" id="ARBA00022519"/>
    </source>
</evidence>
<feature type="transmembrane region" description="Helical" evidence="9">
    <location>
        <begin position="39"/>
        <end position="60"/>
    </location>
</feature>
<comment type="caution">
    <text evidence="14">The sequence shown here is derived from an EMBL/GenBank/DDBJ whole genome shotgun (WGS) entry which is preliminary data.</text>
</comment>
<evidence type="ECO:0000256" key="10">
    <source>
        <dbReference type="SAM" id="Coils"/>
    </source>
</evidence>
<evidence type="ECO:0000256" key="9">
    <source>
        <dbReference type="RuleBase" id="RU365093"/>
    </source>
</evidence>
<feature type="domain" description="AprE-like long alpha-helical hairpin" evidence="11">
    <location>
        <begin position="114"/>
        <end position="296"/>
    </location>
</feature>
<dbReference type="InterPro" id="IPR006144">
    <property type="entry name" value="Secretion_HlyD_CS"/>
</dbReference>
<evidence type="ECO:0000256" key="6">
    <source>
        <dbReference type="ARBA" id="ARBA00022692"/>
    </source>
</evidence>
<accession>A0A177LYU3</accession>
<dbReference type="Pfam" id="PF25994">
    <property type="entry name" value="HH_AprE"/>
    <property type="match status" value="1"/>
</dbReference>
<gene>
    <name evidence="13" type="ORF">A1332_05255</name>
    <name evidence="14" type="ORF">A1353_02145</name>
</gene>